<dbReference type="InterPro" id="IPR001447">
    <property type="entry name" value="Arylamine_N-AcTrfase"/>
</dbReference>
<evidence type="ECO:0000313" key="4">
    <source>
        <dbReference type="Proteomes" id="UP000053342"/>
    </source>
</evidence>
<dbReference type="EMBL" id="KN847339">
    <property type="protein sequence ID" value="KIW39766.1"/>
    <property type="molecule type" value="Genomic_DNA"/>
</dbReference>
<dbReference type="VEuPathDB" id="FungiDB:PV06_08351"/>
<evidence type="ECO:0000256" key="2">
    <source>
        <dbReference type="RuleBase" id="RU003452"/>
    </source>
</evidence>
<dbReference type="HOGENOM" id="CLU_049918_2_0_1"/>
<keyword evidence="2" id="KW-0808">Transferase</keyword>
<comment type="similarity">
    <text evidence="1 2">Belongs to the arylamine N-acetyltransferase family.</text>
</comment>
<name>A0A0D2AHY4_9EURO</name>
<dbReference type="Proteomes" id="UP000053342">
    <property type="component" value="Unassembled WGS sequence"/>
</dbReference>
<dbReference type="InterPro" id="IPR038765">
    <property type="entry name" value="Papain-like_cys_pep_sf"/>
</dbReference>
<dbReference type="RefSeq" id="XP_016259982.1">
    <property type="nucleotide sequence ID" value="XM_016409674.1"/>
</dbReference>
<dbReference type="PRINTS" id="PR01543">
    <property type="entry name" value="ANATRNSFRASE"/>
</dbReference>
<keyword evidence="4" id="KW-1185">Reference proteome</keyword>
<dbReference type="SUPFAM" id="SSF54001">
    <property type="entry name" value="Cysteine proteinases"/>
    <property type="match status" value="1"/>
</dbReference>
<dbReference type="PANTHER" id="PTHR11786">
    <property type="entry name" value="N-HYDROXYARYLAMINE O-ACETYLTRANSFERASE"/>
    <property type="match status" value="1"/>
</dbReference>
<dbReference type="InterPro" id="IPR053710">
    <property type="entry name" value="Arylamine_NAT_domain_sf"/>
</dbReference>
<accession>A0A0D2AHY4</accession>
<dbReference type="AlphaFoldDB" id="A0A0D2AHY4"/>
<dbReference type="STRING" id="215243.A0A0D2AHY4"/>
<keyword evidence="2" id="KW-0012">Acyltransferase</keyword>
<dbReference type="Pfam" id="PF00797">
    <property type="entry name" value="Acetyltransf_2"/>
    <property type="match status" value="1"/>
</dbReference>
<organism evidence="3 4">
    <name type="scientific">Exophiala oligosperma</name>
    <dbReference type="NCBI Taxonomy" id="215243"/>
    <lineage>
        <taxon>Eukaryota</taxon>
        <taxon>Fungi</taxon>
        <taxon>Dikarya</taxon>
        <taxon>Ascomycota</taxon>
        <taxon>Pezizomycotina</taxon>
        <taxon>Eurotiomycetes</taxon>
        <taxon>Chaetothyriomycetidae</taxon>
        <taxon>Chaetothyriales</taxon>
        <taxon>Herpotrichiellaceae</taxon>
        <taxon>Exophiala</taxon>
    </lineage>
</organism>
<sequence>MASETASQPSGYYPSYTEDQIRQYLDRVEFPVDHDHPGASLLVPQKQQYDFLVKLIRRQICSVPFENLGLHYSYRREISLDPSQLFYKIVVQRRGGYCLEVNTFFALVLRGLGYEVISVGGRVSNQIKPDNKDTHVEYGGWTHMVNIVTVEGQRYAVDCAFGNNGPTRPVPLRDGFTCRNTGHGDGNSEMLLRHESILGGSSTSGQLLWVYYVRFRSSMQWIPAYCFGEVEFLPNDFSVMNYYISKSPESWFTRILVCMRFLEEPNATTATTGPADTDRVIVGDVTLRDDTVKERKHGRSRIIARFYGEADRIAALQRYFGIELDAAESESITGTLSQLR</sequence>
<dbReference type="OrthoDB" id="10260017at2759"/>
<dbReference type="GO" id="GO:0016407">
    <property type="term" value="F:acetyltransferase activity"/>
    <property type="evidence" value="ECO:0007669"/>
    <property type="project" value="InterPro"/>
</dbReference>
<gene>
    <name evidence="3" type="ORF">PV06_08351</name>
</gene>
<dbReference type="PANTHER" id="PTHR11786:SF0">
    <property type="entry name" value="ARYLAMINE N-ACETYLTRANSFERASE 4-RELATED"/>
    <property type="match status" value="1"/>
</dbReference>
<dbReference type="Gene3D" id="3.30.2140.20">
    <property type="match status" value="1"/>
</dbReference>
<reference evidence="3 4" key="1">
    <citation type="submission" date="2015-01" db="EMBL/GenBank/DDBJ databases">
        <title>The Genome Sequence of Exophiala oligosperma CBS72588.</title>
        <authorList>
            <consortium name="The Broad Institute Genomics Platform"/>
            <person name="Cuomo C."/>
            <person name="de Hoog S."/>
            <person name="Gorbushina A."/>
            <person name="Stielow B."/>
            <person name="Teixiera M."/>
            <person name="Abouelleil A."/>
            <person name="Chapman S.B."/>
            <person name="Priest M."/>
            <person name="Young S.K."/>
            <person name="Wortman J."/>
            <person name="Nusbaum C."/>
            <person name="Birren B."/>
        </authorList>
    </citation>
    <scope>NUCLEOTIDE SEQUENCE [LARGE SCALE GENOMIC DNA]</scope>
    <source>
        <strain evidence="3 4">CBS 72588</strain>
    </source>
</reference>
<protein>
    <submittedName>
        <fullName evidence="3">Uncharacterized protein</fullName>
    </submittedName>
</protein>
<dbReference type="GeneID" id="27360425"/>
<evidence type="ECO:0000313" key="3">
    <source>
        <dbReference type="EMBL" id="KIW39766.1"/>
    </source>
</evidence>
<proteinExistence type="inferred from homology"/>
<evidence type="ECO:0000256" key="1">
    <source>
        <dbReference type="ARBA" id="ARBA00006547"/>
    </source>
</evidence>